<evidence type="ECO:0000256" key="1">
    <source>
        <dbReference type="SAM" id="MobiDB-lite"/>
    </source>
</evidence>
<reference evidence="4" key="1">
    <citation type="submission" date="2020-09" db="EMBL/GenBank/DDBJ databases">
        <title>A novel bacterium of genus Paenibacillus, isolated from South China Sea.</title>
        <authorList>
            <person name="Huang H."/>
            <person name="Mo K."/>
            <person name="Hu Y."/>
        </authorList>
    </citation>
    <scope>NUCLEOTIDE SEQUENCE</scope>
    <source>
        <strain evidence="4">IB182496</strain>
    </source>
</reference>
<dbReference type="Gene3D" id="3.30.457.10">
    <property type="entry name" value="Copper amine oxidase-like, N-terminal domain"/>
    <property type="match status" value="1"/>
</dbReference>
<feature type="domain" description="Copper amine oxidase-like N-terminal" evidence="3">
    <location>
        <begin position="39"/>
        <end position="146"/>
    </location>
</feature>
<gene>
    <name evidence="4" type="ORF">IDH44_07250</name>
</gene>
<sequence>MKRWASLVLAAAIVLTPASAGQRVDAAIGQQADVRIVLRGDTLATDTPVRLEGGTALVPLRQIAEALGARVEWQGREDHGSVRIRAGAREALLTIGTRTMTANGLELALPTAPRLEGDTTLVPLRAISEALGAVVAWDGRTRAVYIDDPAELPVIGSHDRLQELLAAAGGERPELAQSADEATAAPAAESESASGLAAGADRHAETNVQVEGVDEADTAKTDGRYIYQISGQRVLISDISDPQTPSLAAAIDYPVEDAFQPLELYVREGQLVVIGQSSLPMAWPQQRPDDAEDTAVPAPSAAAPVDEPERAATDARIGILPMPMHSAVRAMHYTLDAQGEPALARTVELEGGYVSSRMIGSALYLVASKYDYAYPLLRGGADNPETGRVAYADSAADEAQHALGLDAIRYFPEPTGGGMLTIGALDLDRPQQQMEVSAYLGAGQTIYASSRHLYVAIPGYDGQDGSYTRVHKFRLDQGRVVYIGEGRVKGTPLNQFAMDEHQGYFRIATTSGTGWGGEDAANNLYVLDERLQTIGALEGLAPGERIYSVRFMGGRAYMVTFRNVDPLFAIDLRDPAQPAVLGQLKIPGYSDYLHPYDEHHLIGFGKETVTVPVKGAGPDDVVAYAQGLKLALFDVTDVNAPKEKFKTVIGDRGTDSELLRNHKALLFDKARGLLAFPVQVMETPEGREAQEGMPAYGEFAYQGAYVYAIDEKAGFRLRGRITHLDEDELKQSATYGADYRAYVQRILYAGDTLYTLSERMLRGSAIDTLETQGELLYPGSEQAGGGQPARPSLPVPLAVPEAS</sequence>
<evidence type="ECO:0000313" key="4">
    <source>
        <dbReference type="EMBL" id="MBD2844981.1"/>
    </source>
</evidence>
<keyword evidence="2" id="KW-0732">Signal</keyword>
<evidence type="ECO:0000259" key="3">
    <source>
        <dbReference type="Pfam" id="PF07833"/>
    </source>
</evidence>
<feature type="region of interest" description="Disordered" evidence="1">
    <location>
        <begin position="778"/>
        <end position="803"/>
    </location>
</feature>
<dbReference type="AlphaFoldDB" id="A0A927GR65"/>
<feature type="compositionally biased region" description="Low complexity" evidence="1">
    <location>
        <begin position="176"/>
        <end position="199"/>
    </location>
</feature>
<feature type="compositionally biased region" description="Low complexity" evidence="1">
    <location>
        <begin position="294"/>
        <end position="305"/>
    </location>
</feature>
<dbReference type="InterPro" id="IPR036582">
    <property type="entry name" value="Mao_N_sf"/>
</dbReference>
<dbReference type="EMBL" id="JACXIZ010000013">
    <property type="protein sequence ID" value="MBD2844981.1"/>
    <property type="molecule type" value="Genomic_DNA"/>
</dbReference>
<dbReference type="SUPFAM" id="SSF55383">
    <property type="entry name" value="Copper amine oxidase, domain N"/>
    <property type="match status" value="1"/>
</dbReference>
<dbReference type="Pfam" id="PF07833">
    <property type="entry name" value="Cu_amine_oxidN1"/>
    <property type="match status" value="1"/>
</dbReference>
<dbReference type="Proteomes" id="UP000621560">
    <property type="component" value="Unassembled WGS sequence"/>
</dbReference>
<keyword evidence="5" id="KW-1185">Reference proteome</keyword>
<feature type="region of interest" description="Disordered" evidence="1">
    <location>
        <begin position="283"/>
        <end position="310"/>
    </location>
</feature>
<name>A0A927GR65_9BACL</name>
<dbReference type="InterPro" id="IPR012854">
    <property type="entry name" value="Cu_amine_oxidase-like_N"/>
</dbReference>
<accession>A0A927GR65</accession>
<dbReference type="Pfam" id="PF09826">
    <property type="entry name" value="Beta_propel"/>
    <property type="match status" value="1"/>
</dbReference>
<protein>
    <submittedName>
        <fullName evidence="4">Beta-propeller domain-containing protein</fullName>
    </submittedName>
</protein>
<dbReference type="RefSeq" id="WP_190916143.1">
    <property type="nucleotide sequence ID" value="NZ_JACXIZ010000013.1"/>
</dbReference>
<evidence type="ECO:0000313" key="5">
    <source>
        <dbReference type="Proteomes" id="UP000621560"/>
    </source>
</evidence>
<organism evidence="4 5">
    <name type="scientific">Paenibacillus sabuli</name>
    <dbReference type="NCBI Taxonomy" id="2772509"/>
    <lineage>
        <taxon>Bacteria</taxon>
        <taxon>Bacillati</taxon>
        <taxon>Bacillota</taxon>
        <taxon>Bacilli</taxon>
        <taxon>Bacillales</taxon>
        <taxon>Paenibacillaceae</taxon>
        <taxon>Paenibacillus</taxon>
    </lineage>
</organism>
<feature type="region of interest" description="Disordered" evidence="1">
    <location>
        <begin position="171"/>
        <end position="208"/>
    </location>
</feature>
<feature type="signal peptide" evidence="2">
    <location>
        <begin position="1"/>
        <end position="20"/>
    </location>
</feature>
<feature type="chain" id="PRO_5039651464" evidence="2">
    <location>
        <begin position="21"/>
        <end position="803"/>
    </location>
</feature>
<dbReference type="InterPro" id="IPR019198">
    <property type="entry name" value="Beta_propeller_containing"/>
</dbReference>
<evidence type="ECO:0000256" key="2">
    <source>
        <dbReference type="SAM" id="SignalP"/>
    </source>
</evidence>
<comment type="caution">
    <text evidence="4">The sequence shown here is derived from an EMBL/GenBank/DDBJ whole genome shotgun (WGS) entry which is preliminary data.</text>
</comment>
<proteinExistence type="predicted"/>